<evidence type="ECO:0000256" key="1">
    <source>
        <dbReference type="ARBA" id="ARBA00000085"/>
    </source>
</evidence>
<dbReference type="PANTHER" id="PTHR43065">
    <property type="entry name" value="SENSOR HISTIDINE KINASE"/>
    <property type="match status" value="1"/>
</dbReference>
<keyword evidence="3" id="KW-0597">Phosphoprotein</keyword>
<comment type="caution">
    <text evidence="7">The sequence shown here is derived from an EMBL/GenBank/DDBJ whole genome shotgun (WGS) entry which is preliminary data.</text>
</comment>
<dbReference type="Gene3D" id="3.30.565.10">
    <property type="entry name" value="Histidine kinase-like ATPase, C-terminal domain"/>
    <property type="match status" value="1"/>
</dbReference>
<dbReference type="InterPro" id="IPR003661">
    <property type="entry name" value="HisK_dim/P_dom"/>
</dbReference>
<dbReference type="EC" id="2.7.13.3" evidence="2"/>
<keyword evidence="5" id="KW-0812">Transmembrane</keyword>
<sequence>MLWALFHKSGGKPNRMRPRFMRKCAAPLSLRNLFSTLLVWGLLLFVVPFHAQSRENFTPEELRAAYLTSVTQYVTWPNESARNTLVIGVLGTSEVYEELARAPLSEVRDMRLEVRSLSRASQLTGIDLVYVAPNASNQLNAVFNTARIRPLLVITEHNQVREDMMINLIAPSPSRLAFQVNPDRINESGLRASNDLLVLRGSELESAVQLRRTQIALAETQRERNALSAELENLRQQNNQLLNRIDILEQTVRERDSVLRAQQGTLEDKQQVMESQQSALQELLAELDEQRQLLLERETQLQEIQRTLSQSERALLEQQQQLRQKEFQLRQKQVESDELAERIATNRTVLAAQQQQLRDQRAALVEQQELLESRERTIDRQRVYLWTIGVVFLFVLVFLLTTVILFFRSRRQADQLRQTLEELHEAQDKLVESEKMAALGNLVAGVAHEVNTPLGVAITATSMVHDRLHVLDENLEQGKLSRESLKGFIERASESLSLTQKNLTRVGALITNFKQIAVDQMVAEQREIDLKVYLEEVMSTLSIELRRAGIEYDIAIPDEIKMTTIPGAMAQIITNLVTNAIRHAFTEPGGHLKLQAESIAGHQVRLTFTDNGAGMEADILNRIFDPFFTTKRNAGGTGLGMPIVYNLVRQKLKGDISVTSTPGKGTTFTLLLPKQL</sequence>
<dbReference type="AlphaFoldDB" id="A0A432WNQ1"/>
<dbReference type="PANTHER" id="PTHR43065:SF47">
    <property type="match status" value="1"/>
</dbReference>
<dbReference type="SUPFAM" id="SSF55874">
    <property type="entry name" value="ATPase domain of HSP90 chaperone/DNA topoisomerase II/histidine kinase"/>
    <property type="match status" value="1"/>
</dbReference>
<dbReference type="InterPro" id="IPR005467">
    <property type="entry name" value="His_kinase_dom"/>
</dbReference>
<reference evidence="7 8" key="1">
    <citation type="journal article" date="2011" name="Front. Microbiol.">
        <title>Genomic signatures of strain selection and enhancement in Bacillus atrophaeus var. globigii, a historical biowarfare simulant.</title>
        <authorList>
            <person name="Gibbons H.S."/>
            <person name="Broomall S.M."/>
            <person name="McNew L.A."/>
            <person name="Daligault H."/>
            <person name="Chapman C."/>
            <person name="Bruce D."/>
            <person name="Karavis M."/>
            <person name="Krepps M."/>
            <person name="McGregor P.A."/>
            <person name="Hong C."/>
            <person name="Park K.H."/>
            <person name="Akmal A."/>
            <person name="Feldman A."/>
            <person name="Lin J.S."/>
            <person name="Chang W.E."/>
            <person name="Higgs B.W."/>
            <person name="Demirev P."/>
            <person name="Lindquist J."/>
            <person name="Liem A."/>
            <person name="Fochler E."/>
            <person name="Read T.D."/>
            <person name="Tapia R."/>
            <person name="Johnson S."/>
            <person name="Bishop-Lilly K.A."/>
            <person name="Detter C."/>
            <person name="Han C."/>
            <person name="Sozhamannan S."/>
            <person name="Rosenzweig C.N."/>
            <person name="Skowronski E.W."/>
        </authorList>
    </citation>
    <scope>NUCLEOTIDE SEQUENCE [LARGE SCALE GENOMIC DNA]</scope>
    <source>
        <strain evidence="7 8">GYP-17</strain>
    </source>
</reference>
<protein>
    <recommendedName>
        <fullName evidence="2">histidine kinase</fullName>
        <ecNumber evidence="2">2.7.13.3</ecNumber>
    </recommendedName>
</protein>
<evidence type="ECO:0000256" key="5">
    <source>
        <dbReference type="SAM" id="Phobius"/>
    </source>
</evidence>
<feature type="coiled-coil region" evidence="4">
    <location>
        <begin position="409"/>
        <end position="436"/>
    </location>
</feature>
<organism evidence="7 8">
    <name type="scientific">Aliidiomarina sanyensis</name>
    <dbReference type="NCBI Taxonomy" id="1249555"/>
    <lineage>
        <taxon>Bacteria</taxon>
        <taxon>Pseudomonadati</taxon>
        <taxon>Pseudomonadota</taxon>
        <taxon>Gammaproteobacteria</taxon>
        <taxon>Alteromonadales</taxon>
        <taxon>Idiomarinaceae</taxon>
        <taxon>Aliidiomarina</taxon>
    </lineage>
</organism>
<evidence type="ECO:0000256" key="3">
    <source>
        <dbReference type="ARBA" id="ARBA00022553"/>
    </source>
</evidence>
<dbReference type="CDD" id="cd00082">
    <property type="entry name" value="HisKA"/>
    <property type="match status" value="1"/>
</dbReference>
<evidence type="ECO:0000259" key="6">
    <source>
        <dbReference type="PROSITE" id="PS50109"/>
    </source>
</evidence>
<dbReference type="InterPro" id="IPR003594">
    <property type="entry name" value="HATPase_dom"/>
</dbReference>
<dbReference type="InterPro" id="IPR036097">
    <property type="entry name" value="HisK_dim/P_sf"/>
</dbReference>
<dbReference type="Pfam" id="PF02518">
    <property type="entry name" value="HATPase_c"/>
    <property type="match status" value="1"/>
</dbReference>
<dbReference type="InterPro" id="IPR004358">
    <property type="entry name" value="Sig_transdc_His_kin-like_C"/>
</dbReference>
<dbReference type="PROSITE" id="PS50109">
    <property type="entry name" value="HIS_KIN"/>
    <property type="match status" value="1"/>
</dbReference>
<evidence type="ECO:0000256" key="4">
    <source>
        <dbReference type="SAM" id="Coils"/>
    </source>
</evidence>
<dbReference type="PRINTS" id="PR00344">
    <property type="entry name" value="BCTRLSENSOR"/>
</dbReference>
<feature type="transmembrane region" description="Helical" evidence="5">
    <location>
        <begin position="383"/>
        <end position="407"/>
    </location>
</feature>
<evidence type="ECO:0000313" key="8">
    <source>
        <dbReference type="Proteomes" id="UP000288405"/>
    </source>
</evidence>
<dbReference type="OrthoDB" id="2521613at2"/>
<keyword evidence="5" id="KW-1133">Transmembrane helix</keyword>
<feature type="coiled-coil region" evidence="4">
    <location>
        <begin position="210"/>
        <end position="374"/>
    </location>
</feature>
<dbReference type="Gene3D" id="1.10.287.130">
    <property type="match status" value="1"/>
</dbReference>
<comment type="catalytic activity">
    <reaction evidence="1">
        <text>ATP + protein L-histidine = ADP + protein N-phospho-L-histidine.</text>
        <dbReference type="EC" id="2.7.13.3"/>
    </reaction>
</comment>
<dbReference type="InterPro" id="IPR036890">
    <property type="entry name" value="HATPase_C_sf"/>
</dbReference>
<keyword evidence="5" id="KW-0472">Membrane</keyword>
<name>A0A432WNQ1_9GAMM</name>
<gene>
    <name evidence="7" type="ORF">CWE11_04820</name>
</gene>
<dbReference type="Pfam" id="PF13689">
    <property type="entry name" value="DUF4154"/>
    <property type="match status" value="1"/>
</dbReference>
<proteinExistence type="predicted"/>
<accession>A0A432WNQ1</accession>
<keyword evidence="8" id="KW-1185">Reference proteome</keyword>
<dbReference type="SMART" id="SM00387">
    <property type="entry name" value="HATPase_c"/>
    <property type="match status" value="1"/>
</dbReference>
<feature type="domain" description="Histidine kinase" evidence="6">
    <location>
        <begin position="445"/>
        <end position="676"/>
    </location>
</feature>
<dbReference type="GO" id="GO:0000155">
    <property type="term" value="F:phosphorelay sensor kinase activity"/>
    <property type="evidence" value="ECO:0007669"/>
    <property type="project" value="InterPro"/>
</dbReference>
<dbReference type="Proteomes" id="UP000288405">
    <property type="component" value="Unassembled WGS sequence"/>
</dbReference>
<dbReference type="SUPFAM" id="SSF47384">
    <property type="entry name" value="Homodimeric domain of signal transducing histidine kinase"/>
    <property type="match status" value="1"/>
</dbReference>
<evidence type="ECO:0000256" key="2">
    <source>
        <dbReference type="ARBA" id="ARBA00012438"/>
    </source>
</evidence>
<dbReference type="EMBL" id="PIPM01000003">
    <property type="protein sequence ID" value="RUO35339.1"/>
    <property type="molecule type" value="Genomic_DNA"/>
</dbReference>
<dbReference type="InterPro" id="IPR025293">
    <property type="entry name" value="YfiR/HmsC-like"/>
</dbReference>
<keyword evidence="4" id="KW-0175">Coiled coil</keyword>
<evidence type="ECO:0000313" key="7">
    <source>
        <dbReference type="EMBL" id="RUO35339.1"/>
    </source>
</evidence>